<evidence type="ECO:0000256" key="3">
    <source>
        <dbReference type="ARBA" id="ARBA00022771"/>
    </source>
</evidence>
<evidence type="ECO:0000259" key="6">
    <source>
        <dbReference type="PROSITE" id="PS50157"/>
    </source>
</evidence>
<dbReference type="OrthoDB" id="654211at2759"/>
<evidence type="ECO:0000256" key="2">
    <source>
        <dbReference type="ARBA" id="ARBA00022737"/>
    </source>
</evidence>
<reference evidence="7 8" key="1">
    <citation type="journal article" date="2010" name="Proc. Natl. Acad. Sci. U.S.A.">
        <title>Insights into evolution of multicellular fungi from the assembled chromosomes of the mushroom Coprinopsis cinerea (Coprinus cinereus).</title>
        <authorList>
            <person name="Stajich J.E."/>
            <person name="Wilke S.K."/>
            <person name="Ahren D."/>
            <person name="Au C.H."/>
            <person name="Birren B.W."/>
            <person name="Borodovsky M."/>
            <person name="Burns C."/>
            <person name="Canback B."/>
            <person name="Casselton L.A."/>
            <person name="Cheng C.K."/>
            <person name="Deng J."/>
            <person name="Dietrich F.S."/>
            <person name="Fargo D.C."/>
            <person name="Farman M.L."/>
            <person name="Gathman A.C."/>
            <person name="Goldberg J."/>
            <person name="Guigo R."/>
            <person name="Hoegger P.J."/>
            <person name="Hooker J.B."/>
            <person name="Huggins A."/>
            <person name="James T.Y."/>
            <person name="Kamada T."/>
            <person name="Kilaru S."/>
            <person name="Kodira C."/>
            <person name="Kues U."/>
            <person name="Kupfer D."/>
            <person name="Kwan H.S."/>
            <person name="Lomsadze A."/>
            <person name="Li W."/>
            <person name="Lilly W.W."/>
            <person name="Ma L.J."/>
            <person name="Mackey A.J."/>
            <person name="Manning G."/>
            <person name="Martin F."/>
            <person name="Muraguchi H."/>
            <person name="Natvig D.O."/>
            <person name="Palmerini H."/>
            <person name="Ramesh M.A."/>
            <person name="Rehmeyer C.J."/>
            <person name="Roe B.A."/>
            <person name="Shenoy N."/>
            <person name="Stanke M."/>
            <person name="Ter-Hovhannisyan V."/>
            <person name="Tunlid A."/>
            <person name="Velagapudi R."/>
            <person name="Vision T.J."/>
            <person name="Zeng Q."/>
            <person name="Zolan M.E."/>
            <person name="Pukkila P.J."/>
        </authorList>
    </citation>
    <scope>NUCLEOTIDE SEQUENCE [LARGE SCALE GENOMIC DNA]</scope>
    <source>
        <strain evidence="8">Okayama-7 / 130 / ATCC MYA-4618 / FGSC 9003</strain>
    </source>
</reference>
<keyword evidence="2" id="KW-0677">Repeat</keyword>
<sequence>MPSVRSAPLVNSLRVQQLNNKVITCSECRKTFTRSSDLRRHVKLHDETSAGLFCSYPNCTFATRQRSNMRTHLATHMGEKRHTCNLNGCTFRCADSASLIRHRKKVHGCIRQPRVCVSDNENENNKPNANAKSRSKLLKSRAEAMMARLKANKRAPISKPAPSVTDASDALPEDWFDAEFREFLESITATPPAFASIQLPTIKPDEPASGQPGFLDLTPIPETLMWDDVFQQPALYSLGQQPWDLVQSFPCFPATP</sequence>
<dbReference type="VEuPathDB" id="FungiDB:CC1G_06477"/>
<dbReference type="eggNOG" id="ENOG502T1XJ">
    <property type="taxonomic scope" value="Eukaryota"/>
</dbReference>
<dbReference type="PANTHER" id="PTHR14003">
    <property type="entry name" value="TRANSCRIPTIONAL REPRESSOR PROTEIN YY"/>
    <property type="match status" value="1"/>
</dbReference>
<organism evidence="7 8">
    <name type="scientific">Coprinopsis cinerea (strain Okayama-7 / 130 / ATCC MYA-4618 / FGSC 9003)</name>
    <name type="common">Inky cap fungus</name>
    <name type="synonym">Hormographiella aspergillata</name>
    <dbReference type="NCBI Taxonomy" id="240176"/>
    <lineage>
        <taxon>Eukaryota</taxon>
        <taxon>Fungi</taxon>
        <taxon>Dikarya</taxon>
        <taxon>Basidiomycota</taxon>
        <taxon>Agaricomycotina</taxon>
        <taxon>Agaricomycetes</taxon>
        <taxon>Agaricomycetidae</taxon>
        <taxon>Agaricales</taxon>
        <taxon>Agaricineae</taxon>
        <taxon>Psathyrellaceae</taxon>
        <taxon>Coprinopsis</taxon>
    </lineage>
</organism>
<dbReference type="GO" id="GO:0031519">
    <property type="term" value="C:PcG protein complex"/>
    <property type="evidence" value="ECO:0007669"/>
    <property type="project" value="TreeGrafter"/>
</dbReference>
<feature type="domain" description="C2H2-type" evidence="6">
    <location>
        <begin position="52"/>
        <end position="81"/>
    </location>
</feature>
<dbReference type="GO" id="GO:0008270">
    <property type="term" value="F:zinc ion binding"/>
    <property type="evidence" value="ECO:0007669"/>
    <property type="project" value="UniProtKB-KW"/>
</dbReference>
<protein>
    <recommendedName>
        <fullName evidence="6">C2H2-type domain-containing protein</fullName>
    </recommendedName>
</protein>
<keyword evidence="4" id="KW-0862">Zinc</keyword>
<dbReference type="Pfam" id="PF00096">
    <property type="entry name" value="zf-C2H2"/>
    <property type="match status" value="1"/>
</dbReference>
<feature type="domain" description="C2H2-type" evidence="6">
    <location>
        <begin position="23"/>
        <end position="50"/>
    </location>
</feature>
<dbReference type="PROSITE" id="PS50157">
    <property type="entry name" value="ZINC_FINGER_C2H2_2"/>
    <property type="match status" value="2"/>
</dbReference>
<dbReference type="FunFam" id="3.30.160.60:FF:000100">
    <property type="entry name" value="Zinc finger 45-like"/>
    <property type="match status" value="1"/>
</dbReference>
<dbReference type="InParanoid" id="A8NN91"/>
<dbReference type="SMART" id="SM00355">
    <property type="entry name" value="ZnF_C2H2"/>
    <property type="match status" value="3"/>
</dbReference>
<accession>A8NN91</accession>
<proteinExistence type="predicted"/>
<dbReference type="PROSITE" id="PS00028">
    <property type="entry name" value="ZINC_FINGER_C2H2_1"/>
    <property type="match status" value="2"/>
</dbReference>
<comment type="caution">
    <text evidence="7">The sequence shown here is derived from an EMBL/GenBank/DDBJ whole genome shotgun (WGS) entry which is preliminary data.</text>
</comment>
<dbReference type="RefSeq" id="XP_001835074.1">
    <property type="nucleotide sequence ID" value="XM_001835022.1"/>
</dbReference>
<dbReference type="EMBL" id="AACS02000012">
    <property type="protein sequence ID" value="EAU86716.1"/>
    <property type="molecule type" value="Genomic_DNA"/>
</dbReference>
<dbReference type="GeneID" id="6011600"/>
<keyword evidence="3 5" id="KW-0863">Zinc-finger</keyword>
<evidence type="ECO:0000256" key="1">
    <source>
        <dbReference type="ARBA" id="ARBA00022723"/>
    </source>
</evidence>
<evidence type="ECO:0000313" key="8">
    <source>
        <dbReference type="Proteomes" id="UP000001861"/>
    </source>
</evidence>
<dbReference type="InterPro" id="IPR013087">
    <property type="entry name" value="Znf_C2H2_type"/>
</dbReference>
<keyword evidence="1" id="KW-0479">Metal-binding</keyword>
<evidence type="ECO:0000313" key="7">
    <source>
        <dbReference type="EMBL" id="EAU86716.1"/>
    </source>
</evidence>
<keyword evidence="8" id="KW-1185">Reference proteome</keyword>
<dbReference type="Proteomes" id="UP000001861">
    <property type="component" value="Unassembled WGS sequence"/>
</dbReference>
<dbReference type="InterPro" id="IPR036236">
    <property type="entry name" value="Znf_C2H2_sf"/>
</dbReference>
<dbReference type="GO" id="GO:0000978">
    <property type="term" value="F:RNA polymerase II cis-regulatory region sequence-specific DNA binding"/>
    <property type="evidence" value="ECO:0007669"/>
    <property type="project" value="TreeGrafter"/>
</dbReference>
<evidence type="ECO:0000256" key="4">
    <source>
        <dbReference type="ARBA" id="ARBA00022833"/>
    </source>
</evidence>
<dbReference type="KEGG" id="cci:CC1G_06477"/>
<dbReference type="GO" id="GO:0000981">
    <property type="term" value="F:DNA-binding transcription factor activity, RNA polymerase II-specific"/>
    <property type="evidence" value="ECO:0007669"/>
    <property type="project" value="TreeGrafter"/>
</dbReference>
<dbReference type="SUPFAM" id="SSF57667">
    <property type="entry name" value="beta-beta-alpha zinc fingers"/>
    <property type="match status" value="2"/>
</dbReference>
<gene>
    <name evidence="7" type="ORF">CC1G_06477</name>
</gene>
<name>A8NN91_COPC7</name>
<dbReference type="PANTHER" id="PTHR14003:SF19">
    <property type="entry name" value="YY2 TRANSCRIPTION FACTOR"/>
    <property type="match status" value="1"/>
</dbReference>
<dbReference type="OMA" id="YTHHYES"/>
<dbReference type="GO" id="GO:0000785">
    <property type="term" value="C:chromatin"/>
    <property type="evidence" value="ECO:0007669"/>
    <property type="project" value="TreeGrafter"/>
</dbReference>
<evidence type="ECO:0000256" key="5">
    <source>
        <dbReference type="PROSITE-ProRule" id="PRU00042"/>
    </source>
</evidence>
<dbReference type="Gene3D" id="3.30.160.60">
    <property type="entry name" value="Classic Zinc Finger"/>
    <property type="match status" value="2"/>
</dbReference>
<dbReference type="AlphaFoldDB" id="A8NN91"/>
<dbReference type="GO" id="GO:0005667">
    <property type="term" value="C:transcription regulator complex"/>
    <property type="evidence" value="ECO:0007669"/>
    <property type="project" value="TreeGrafter"/>
</dbReference>